<keyword evidence="3" id="KW-1185">Reference proteome</keyword>
<comment type="caution">
    <text evidence="2">The sequence shown here is derived from an EMBL/GenBank/DDBJ whole genome shotgun (WGS) entry which is preliminary data.</text>
</comment>
<name>A0A176W9G7_MARPO</name>
<feature type="region of interest" description="Disordered" evidence="1">
    <location>
        <begin position="1"/>
        <end position="116"/>
    </location>
</feature>
<dbReference type="AlphaFoldDB" id="A0A176W9G7"/>
<dbReference type="EMBL" id="LVLJ01001434">
    <property type="protein sequence ID" value="OAE29679.1"/>
    <property type="molecule type" value="Genomic_DNA"/>
</dbReference>
<sequence>MATANPRAPDGTRSLRVSLAGKGGAQKEWQQAPGGDARERERESVVWCGGKQASKQAAGPAGGGKSVIPRASTGGEQNESAASNRDGQVDSGADGHVAGKGSDQNSEDDWSSGVRGLLARDSPARAICALGSPSACCPPPLFSALASQARQIEAVQLQLKSDGWPGRSNSNE</sequence>
<evidence type="ECO:0000313" key="2">
    <source>
        <dbReference type="EMBL" id="OAE29679.1"/>
    </source>
</evidence>
<organism evidence="2 3">
    <name type="scientific">Marchantia polymorpha subsp. ruderalis</name>
    <dbReference type="NCBI Taxonomy" id="1480154"/>
    <lineage>
        <taxon>Eukaryota</taxon>
        <taxon>Viridiplantae</taxon>
        <taxon>Streptophyta</taxon>
        <taxon>Embryophyta</taxon>
        <taxon>Marchantiophyta</taxon>
        <taxon>Marchantiopsida</taxon>
        <taxon>Marchantiidae</taxon>
        <taxon>Marchantiales</taxon>
        <taxon>Marchantiaceae</taxon>
        <taxon>Marchantia</taxon>
    </lineage>
</organism>
<dbReference type="Proteomes" id="UP000077202">
    <property type="component" value="Unassembled WGS sequence"/>
</dbReference>
<proteinExistence type="predicted"/>
<feature type="compositionally biased region" description="Polar residues" evidence="1">
    <location>
        <begin position="74"/>
        <end position="86"/>
    </location>
</feature>
<accession>A0A176W9G7</accession>
<evidence type="ECO:0000256" key="1">
    <source>
        <dbReference type="SAM" id="MobiDB-lite"/>
    </source>
</evidence>
<gene>
    <name evidence="2" type="ORF">AXG93_509s1310</name>
</gene>
<evidence type="ECO:0000313" key="3">
    <source>
        <dbReference type="Proteomes" id="UP000077202"/>
    </source>
</evidence>
<reference evidence="2" key="1">
    <citation type="submission" date="2016-03" db="EMBL/GenBank/DDBJ databases">
        <title>Mechanisms controlling the formation of the plant cell surface in tip-growing cells are functionally conserved among land plants.</title>
        <authorList>
            <person name="Honkanen S."/>
            <person name="Jones V.A."/>
            <person name="Morieri G."/>
            <person name="Champion C."/>
            <person name="Hetherington A.J."/>
            <person name="Kelly S."/>
            <person name="Saint-Marcoux D."/>
            <person name="Proust H."/>
            <person name="Prescott H."/>
            <person name="Dolan L."/>
        </authorList>
    </citation>
    <scope>NUCLEOTIDE SEQUENCE [LARGE SCALE GENOMIC DNA]</scope>
    <source>
        <tissue evidence="2">Whole gametophyte</tissue>
    </source>
</reference>
<protein>
    <submittedName>
        <fullName evidence="2">Uncharacterized protein</fullName>
    </submittedName>
</protein>